<organism evidence="1 2">
    <name type="scientific">Leptospira santarosai</name>
    <dbReference type="NCBI Taxonomy" id="28183"/>
    <lineage>
        <taxon>Bacteria</taxon>
        <taxon>Pseudomonadati</taxon>
        <taxon>Spirochaetota</taxon>
        <taxon>Spirochaetia</taxon>
        <taxon>Leptospirales</taxon>
        <taxon>Leptospiraceae</taxon>
        <taxon>Leptospira</taxon>
    </lineage>
</organism>
<protein>
    <submittedName>
        <fullName evidence="1">Uncharacterized protein</fullName>
    </submittedName>
</protein>
<reference evidence="1 2" key="1">
    <citation type="journal article" date="2015" name="Genome Announc.">
        <title>Draft Genome Sequences of Leptospira santarosai Strains U160, U164, and U233, Isolated from Asymptomatic Cattle.</title>
        <authorList>
            <person name="Kremer F.S."/>
            <person name="Eslabao M.R."/>
            <person name="Provisor M."/>
            <person name="Woloski R.D."/>
            <person name="Ramires O.V."/>
            <person name="Moreno L.Z."/>
            <person name="Moreno A.M."/>
            <person name="Hamond C."/>
            <person name="Lilenbaum W."/>
            <person name="Dellagostin O.A."/>
        </authorList>
    </citation>
    <scope>NUCLEOTIDE SEQUENCE [LARGE SCALE GENOMIC DNA]</scope>
    <source>
        <strain evidence="1 2">U160</strain>
    </source>
</reference>
<dbReference type="Proteomes" id="UP000033961">
    <property type="component" value="Chromosome I"/>
</dbReference>
<accession>A0A2P1QTG0</accession>
<dbReference type="EMBL" id="CP027843">
    <property type="protein sequence ID" value="AVQ12195.1"/>
    <property type="molecule type" value="Genomic_DNA"/>
</dbReference>
<proteinExistence type="predicted"/>
<evidence type="ECO:0000313" key="2">
    <source>
        <dbReference type="Proteomes" id="UP000033961"/>
    </source>
</evidence>
<evidence type="ECO:0000313" key="1">
    <source>
        <dbReference type="EMBL" id="AVQ12195.1"/>
    </source>
</evidence>
<sequence>MVPYSVVMSKIKFNTTQYEHLYLKHRVQNFKNKISHKRKAGQIAAKRFLHIRIHAKF</sequence>
<gene>
    <name evidence="1" type="ORF">XB16_1867</name>
</gene>
<name>A0A2P1QTG0_9LEPT</name>
<dbReference type="AlphaFoldDB" id="A0A2P1QTG0"/>